<feature type="transmembrane region" description="Helical" evidence="2">
    <location>
        <begin position="268"/>
        <end position="286"/>
    </location>
</feature>
<dbReference type="RefSeq" id="XP_068355427.1">
    <property type="nucleotide sequence ID" value="XM_068507457.1"/>
</dbReference>
<gene>
    <name evidence="3" type="ORF">TRFO_30614</name>
</gene>
<name>A0A1J4JT95_9EUKA</name>
<keyword evidence="2" id="KW-1133">Transmembrane helix</keyword>
<dbReference type="GeneID" id="94842161"/>
<dbReference type="EMBL" id="MLAK01000872">
    <property type="protein sequence ID" value="OHT02291.1"/>
    <property type="molecule type" value="Genomic_DNA"/>
</dbReference>
<keyword evidence="2" id="KW-0472">Membrane</keyword>
<dbReference type="AlphaFoldDB" id="A0A1J4JT95"/>
<organism evidence="3 4">
    <name type="scientific">Tritrichomonas foetus</name>
    <dbReference type="NCBI Taxonomy" id="1144522"/>
    <lineage>
        <taxon>Eukaryota</taxon>
        <taxon>Metamonada</taxon>
        <taxon>Parabasalia</taxon>
        <taxon>Tritrichomonadida</taxon>
        <taxon>Tritrichomonadidae</taxon>
        <taxon>Tritrichomonas</taxon>
    </lineage>
</organism>
<protein>
    <submittedName>
        <fullName evidence="3">Uncharacterized protein</fullName>
    </submittedName>
</protein>
<dbReference type="OrthoDB" id="10266419at2759"/>
<evidence type="ECO:0000256" key="2">
    <source>
        <dbReference type="SAM" id="Phobius"/>
    </source>
</evidence>
<evidence type="ECO:0000313" key="4">
    <source>
        <dbReference type="Proteomes" id="UP000179807"/>
    </source>
</evidence>
<reference evidence="3" key="1">
    <citation type="submission" date="2016-10" db="EMBL/GenBank/DDBJ databases">
        <authorList>
            <person name="Benchimol M."/>
            <person name="Almeida L.G."/>
            <person name="Vasconcelos A.T."/>
            <person name="Perreira-Neves A."/>
            <person name="Rosa I.A."/>
            <person name="Tasca T."/>
            <person name="Bogo M.R."/>
            <person name="de Souza W."/>
        </authorList>
    </citation>
    <scope>NUCLEOTIDE SEQUENCE [LARGE SCALE GENOMIC DNA]</scope>
    <source>
        <strain evidence="3">K</strain>
    </source>
</reference>
<accession>A0A1J4JT95</accession>
<evidence type="ECO:0000256" key="1">
    <source>
        <dbReference type="SAM" id="Coils"/>
    </source>
</evidence>
<keyword evidence="1" id="KW-0175">Coiled coil</keyword>
<evidence type="ECO:0000313" key="3">
    <source>
        <dbReference type="EMBL" id="OHT02291.1"/>
    </source>
</evidence>
<proteinExistence type="predicted"/>
<dbReference type="VEuPathDB" id="TrichDB:TRFO_30614"/>
<dbReference type="Proteomes" id="UP000179807">
    <property type="component" value="Unassembled WGS sequence"/>
</dbReference>
<comment type="caution">
    <text evidence="3">The sequence shown here is derived from an EMBL/GenBank/DDBJ whole genome shotgun (WGS) entry which is preliminary data.</text>
</comment>
<feature type="coiled-coil region" evidence="1">
    <location>
        <begin position="213"/>
        <end position="247"/>
    </location>
</feature>
<keyword evidence="2" id="KW-0812">Transmembrane</keyword>
<sequence>MLRPGFPLESQHPLRANSVLDKLANSVEFRARLNFEMDDKNVIPDGNRNINFIPMIPTLSSNSKNGSNHPVRIFQNDKITWVQDDIVLKTRYLFNIQGKSVKIKSVRVITPNPDGTSHSVVRSDIRHDEINNEITSQLFAYIIERHKKENDLLSIATSSELAIPRNFSIPFDNIFSEVQNSIVQLDQLLAQESSIDPSIVMASNELRELHSDVNAIASQIMQALQNRDNLQLEIRRQSMEVAAAASQIEQILVDPARSPTVPDTKNDVAFVFSLVPLVVAIAGYIMKKSK</sequence>
<keyword evidence="4" id="KW-1185">Reference proteome</keyword>